<name>A0A8X6NMG4_NEPPI</name>
<evidence type="ECO:0000313" key="2">
    <source>
        <dbReference type="EMBL" id="GFU24048.1"/>
    </source>
</evidence>
<reference evidence="1" key="1">
    <citation type="submission" date="2020-08" db="EMBL/GenBank/DDBJ databases">
        <title>Multicomponent nature underlies the extraordinary mechanical properties of spider dragline silk.</title>
        <authorList>
            <person name="Kono N."/>
            <person name="Nakamura H."/>
            <person name="Mori M."/>
            <person name="Yoshida Y."/>
            <person name="Ohtoshi R."/>
            <person name="Malay A.D."/>
            <person name="Moran D.A.P."/>
            <person name="Tomita M."/>
            <person name="Numata K."/>
            <person name="Arakawa K."/>
        </authorList>
    </citation>
    <scope>NUCLEOTIDE SEQUENCE</scope>
</reference>
<dbReference type="AlphaFoldDB" id="A0A8X6NMG4"/>
<sequence>METLASEFNAGSNSAREVGRHLAYHHPLHATFFMEFLISIQTNYSLAMNRLYGYRRERSIFEVYLKSRVYRFHPSKLSGLKYAIRRELSCIKPDILLSAVAVFATRLQCVIPYGGGHVEHILL</sequence>
<gene>
    <name evidence="2" type="ORF">NPIL_462061</name>
    <name evidence="1" type="ORF">NPIL_476741</name>
</gene>
<evidence type="ECO:0000313" key="1">
    <source>
        <dbReference type="EMBL" id="GFT22383.1"/>
    </source>
</evidence>
<dbReference type="EMBL" id="BMAW01106069">
    <property type="protein sequence ID" value="GFT22383.1"/>
    <property type="molecule type" value="Genomic_DNA"/>
</dbReference>
<proteinExistence type="predicted"/>
<dbReference type="Proteomes" id="UP000887013">
    <property type="component" value="Unassembled WGS sequence"/>
</dbReference>
<comment type="caution">
    <text evidence="1">The sequence shown here is derived from an EMBL/GenBank/DDBJ whole genome shotgun (WGS) entry which is preliminary data.</text>
</comment>
<dbReference type="EMBL" id="BMAW01032091">
    <property type="protein sequence ID" value="GFU24048.1"/>
    <property type="molecule type" value="Genomic_DNA"/>
</dbReference>
<keyword evidence="3" id="KW-1185">Reference proteome</keyword>
<organism evidence="1 3">
    <name type="scientific">Nephila pilipes</name>
    <name type="common">Giant wood spider</name>
    <name type="synonym">Nephila maculata</name>
    <dbReference type="NCBI Taxonomy" id="299642"/>
    <lineage>
        <taxon>Eukaryota</taxon>
        <taxon>Metazoa</taxon>
        <taxon>Ecdysozoa</taxon>
        <taxon>Arthropoda</taxon>
        <taxon>Chelicerata</taxon>
        <taxon>Arachnida</taxon>
        <taxon>Araneae</taxon>
        <taxon>Araneomorphae</taxon>
        <taxon>Entelegynae</taxon>
        <taxon>Araneoidea</taxon>
        <taxon>Nephilidae</taxon>
        <taxon>Nephila</taxon>
    </lineage>
</organism>
<accession>A0A8X6NMG4</accession>
<evidence type="ECO:0000313" key="3">
    <source>
        <dbReference type="Proteomes" id="UP000887013"/>
    </source>
</evidence>
<protein>
    <submittedName>
        <fullName evidence="1">Uncharacterized protein</fullName>
    </submittedName>
</protein>